<name>A0A8J3WCG8_PLARO</name>
<sequence>MSPRGDIGIPRPRVLWTSGGTVAHAANMTSHRRETPEPPDPRETGGPLLRVLEEMDPGLARKLLGARMPRAWTFQPCTGFDPSDD</sequence>
<feature type="region of interest" description="Disordered" evidence="1">
    <location>
        <begin position="26"/>
        <end position="47"/>
    </location>
</feature>
<evidence type="ECO:0000313" key="3">
    <source>
        <dbReference type="Proteomes" id="UP000655044"/>
    </source>
</evidence>
<proteinExistence type="predicted"/>
<evidence type="ECO:0000256" key="1">
    <source>
        <dbReference type="SAM" id="MobiDB-lite"/>
    </source>
</evidence>
<keyword evidence="3" id="KW-1185">Reference proteome</keyword>
<organism evidence="2 3">
    <name type="scientific">Planobispora rosea</name>
    <dbReference type="NCBI Taxonomy" id="35762"/>
    <lineage>
        <taxon>Bacteria</taxon>
        <taxon>Bacillati</taxon>
        <taxon>Actinomycetota</taxon>
        <taxon>Actinomycetes</taxon>
        <taxon>Streptosporangiales</taxon>
        <taxon>Streptosporangiaceae</taxon>
        <taxon>Planobispora</taxon>
    </lineage>
</organism>
<feature type="compositionally biased region" description="Basic and acidic residues" evidence="1">
    <location>
        <begin position="31"/>
        <end position="43"/>
    </location>
</feature>
<gene>
    <name evidence="2" type="ORF">Pro02_33570</name>
</gene>
<comment type="caution">
    <text evidence="2">The sequence shown here is derived from an EMBL/GenBank/DDBJ whole genome shotgun (WGS) entry which is preliminary data.</text>
</comment>
<dbReference type="AlphaFoldDB" id="A0A8J3WCG8"/>
<feature type="region of interest" description="Disordered" evidence="1">
    <location>
        <begin position="1"/>
        <end position="20"/>
    </location>
</feature>
<evidence type="ECO:0000313" key="2">
    <source>
        <dbReference type="EMBL" id="GIH84949.1"/>
    </source>
</evidence>
<dbReference type="EMBL" id="BOOI01000029">
    <property type="protein sequence ID" value="GIH84949.1"/>
    <property type="molecule type" value="Genomic_DNA"/>
</dbReference>
<dbReference type="Proteomes" id="UP000655044">
    <property type="component" value="Unassembled WGS sequence"/>
</dbReference>
<accession>A0A8J3WCG8</accession>
<protein>
    <submittedName>
        <fullName evidence="2">Uncharacterized protein</fullName>
    </submittedName>
</protein>
<reference evidence="2" key="1">
    <citation type="submission" date="2021-01" db="EMBL/GenBank/DDBJ databases">
        <title>Whole genome shotgun sequence of Planobispora rosea NBRC 15558.</title>
        <authorList>
            <person name="Komaki H."/>
            <person name="Tamura T."/>
        </authorList>
    </citation>
    <scope>NUCLEOTIDE SEQUENCE</scope>
    <source>
        <strain evidence="2">NBRC 15558</strain>
    </source>
</reference>